<reference evidence="2" key="2">
    <citation type="submission" date="2006-04" db="EMBL/GenBank/DDBJ databases">
        <authorList>
            <person name="Lee M.-H."/>
            <person name="Song J.K."/>
            <person name="Yoon J.-H."/>
        </authorList>
    </citation>
    <scope>NUCLEOTIDE SEQUENCE</scope>
</reference>
<feature type="compositionally biased region" description="Basic and acidic residues" evidence="1">
    <location>
        <begin position="35"/>
        <end position="54"/>
    </location>
</feature>
<sequence>MAVEMRKQGQAIRLAVRDIDVIVDDAPVSVHARQRSRDITDTAENHRDRPGGNDRVFDVVRADANALQWEAANVEERGEIACVEKQGSLEECGQQTAINHIERGRRQQGGAENRPLVECSEVAGTYGQDVRAQHRMIENLPGAGVTQQDAQNLTALGRYLVNIGPLAVALLYVRVFEAFDRGKRILLSVAGKAPGADRRADEVYRTG</sequence>
<accession>Q1KL79</accession>
<name>Q1KL79_9BACT</name>
<evidence type="ECO:0000256" key="1">
    <source>
        <dbReference type="SAM" id="MobiDB-lite"/>
    </source>
</evidence>
<feature type="region of interest" description="Disordered" evidence="1">
    <location>
        <begin position="33"/>
        <end position="54"/>
    </location>
</feature>
<evidence type="ECO:0000313" key="2">
    <source>
        <dbReference type="EMBL" id="ABF18938.1"/>
    </source>
</evidence>
<dbReference type="EMBL" id="DQ478880">
    <property type="protein sequence ID" value="ABF18938.1"/>
    <property type="molecule type" value="Genomic_DNA"/>
</dbReference>
<organism evidence="2">
    <name type="scientific">uncultured bacterium pFosLip</name>
    <dbReference type="NCBI Taxonomy" id="380391"/>
    <lineage>
        <taxon>Bacteria</taxon>
        <taxon>environmental samples</taxon>
    </lineage>
</organism>
<dbReference type="AlphaFoldDB" id="Q1KL79"/>
<proteinExistence type="predicted"/>
<reference evidence="2" key="1">
    <citation type="journal article" date="2006" name="Appl. Environ. Microbiol.">
        <title>Isolation and characterization of a novel lipase from a metagenomic library of tidal flat sediments: evidence for a new family of bacterial lipases.</title>
        <authorList>
            <person name="Lee M.H."/>
            <person name="Lee C.H."/>
            <person name="Oh T.K."/>
            <person name="Song J.K."/>
            <person name="Yoon J.H."/>
        </authorList>
    </citation>
    <scope>NUCLEOTIDE SEQUENCE</scope>
</reference>
<protein>
    <submittedName>
        <fullName evidence="2">Uncharacterized protein</fullName>
    </submittedName>
</protein>